<evidence type="ECO:0000256" key="8">
    <source>
        <dbReference type="SAM" id="MobiDB-lite"/>
    </source>
</evidence>
<dbReference type="PANTHER" id="PTHR30151:SF20">
    <property type="entry name" value="ABC TRANSPORTER PERMEASE PROTEIN HI_0355-RELATED"/>
    <property type="match status" value="1"/>
</dbReference>
<reference evidence="10 11" key="1">
    <citation type="journal article" date="2019" name="Int. J. Syst. Evol. Microbiol.">
        <title>The Global Catalogue of Microorganisms (GCM) 10K type strain sequencing project: providing services to taxonomists for standard genome sequencing and annotation.</title>
        <authorList>
            <consortium name="The Broad Institute Genomics Platform"/>
            <consortium name="The Broad Institute Genome Sequencing Center for Infectious Disease"/>
            <person name="Wu L."/>
            <person name="Ma J."/>
        </authorList>
    </citation>
    <scope>NUCLEOTIDE SEQUENCE [LARGE SCALE GENOMIC DNA]</scope>
    <source>
        <strain evidence="10 11">JCM 12696</strain>
    </source>
</reference>
<keyword evidence="5 7" id="KW-1133">Transmembrane helix</keyword>
<evidence type="ECO:0000256" key="7">
    <source>
        <dbReference type="RuleBase" id="RU363032"/>
    </source>
</evidence>
<dbReference type="PANTHER" id="PTHR30151">
    <property type="entry name" value="ALKANE SULFONATE ABC TRANSPORTER-RELATED, MEMBRANE SUBUNIT"/>
    <property type="match status" value="1"/>
</dbReference>
<keyword evidence="2 7" id="KW-0813">Transport</keyword>
<evidence type="ECO:0000256" key="1">
    <source>
        <dbReference type="ARBA" id="ARBA00004651"/>
    </source>
</evidence>
<comment type="similarity">
    <text evidence="7">Belongs to the binding-protein-dependent transport system permease family.</text>
</comment>
<dbReference type="PROSITE" id="PS50928">
    <property type="entry name" value="ABC_TM1"/>
    <property type="match status" value="1"/>
</dbReference>
<evidence type="ECO:0000256" key="6">
    <source>
        <dbReference type="ARBA" id="ARBA00023136"/>
    </source>
</evidence>
<comment type="caution">
    <text evidence="10">The sequence shown here is derived from an EMBL/GenBank/DDBJ whole genome shotgun (WGS) entry which is preliminary data.</text>
</comment>
<dbReference type="CDD" id="cd06261">
    <property type="entry name" value="TM_PBP2"/>
    <property type="match status" value="1"/>
</dbReference>
<comment type="subcellular location">
    <subcellularLocation>
        <location evidence="1 7">Cell membrane</location>
        <topology evidence="1 7">Multi-pass membrane protein</topology>
    </subcellularLocation>
</comment>
<keyword evidence="6 7" id="KW-0472">Membrane</keyword>
<dbReference type="SUPFAM" id="SSF161098">
    <property type="entry name" value="MetI-like"/>
    <property type="match status" value="1"/>
</dbReference>
<keyword evidence="3" id="KW-1003">Cell membrane</keyword>
<feature type="transmembrane region" description="Helical" evidence="7">
    <location>
        <begin position="154"/>
        <end position="173"/>
    </location>
</feature>
<evidence type="ECO:0000259" key="9">
    <source>
        <dbReference type="PROSITE" id="PS50928"/>
    </source>
</evidence>
<dbReference type="EMBL" id="BAAAKV010000020">
    <property type="protein sequence ID" value="GAA1168046.1"/>
    <property type="molecule type" value="Genomic_DNA"/>
</dbReference>
<feature type="transmembrane region" description="Helical" evidence="7">
    <location>
        <begin position="95"/>
        <end position="114"/>
    </location>
</feature>
<dbReference type="RefSeq" id="WP_344274915.1">
    <property type="nucleotide sequence ID" value="NZ_BAAAKV010000020.1"/>
</dbReference>
<dbReference type="InterPro" id="IPR035906">
    <property type="entry name" value="MetI-like_sf"/>
</dbReference>
<feature type="transmembrane region" description="Helical" evidence="7">
    <location>
        <begin position="126"/>
        <end position="148"/>
    </location>
</feature>
<evidence type="ECO:0000313" key="10">
    <source>
        <dbReference type="EMBL" id="GAA1168046.1"/>
    </source>
</evidence>
<organism evidence="10 11">
    <name type="scientific">Streptomyces hebeiensis</name>
    <dbReference type="NCBI Taxonomy" id="229486"/>
    <lineage>
        <taxon>Bacteria</taxon>
        <taxon>Bacillati</taxon>
        <taxon>Actinomycetota</taxon>
        <taxon>Actinomycetes</taxon>
        <taxon>Kitasatosporales</taxon>
        <taxon>Streptomycetaceae</taxon>
        <taxon>Streptomyces</taxon>
    </lineage>
</organism>
<dbReference type="Gene3D" id="1.10.3720.10">
    <property type="entry name" value="MetI-like"/>
    <property type="match status" value="1"/>
</dbReference>
<dbReference type="Proteomes" id="UP001501371">
    <property type="component" value="Unassembled WGS sequence"/>
</dbReference>
<gene>
    <name evidence="10" type="ORF">GCM10009654_26480</name>
</gene>
<evidence type="ECO:0000256" key="3">
    <source>
        <dbReference type="ARBA" id="ARBA00022475"/>
    </source>
</evidence>
<feature type="transmembrane region" description="Helical" evidence="7">
    <location>
        <begin position="33"/>
        <end position="54"/>
    </location>
</feature>
<name>A0ABN1UWN4_9ACTN</name>
<evidence type="ECO:0000256" key="4">
    <source>
        <dbReference type="ARBA" id="ARBA00022692"/>
    </source>
</evidence>
<dbReference type="Pfam" id="PF00528">
    <property type="entry name" value="BPD_transp_1"/>
    <property type="match status" value="1"/>
</dbReference>
<feature type="region of interest" description="Disordered" evidence="8">
    <location>
        <begin position="1"/>
        <end position="25"/>
    </location>
</feature>
<dbReference type="InterPro" id="IPR000515">
    <property type="entry name" value="MetI-like"/>
</dbReference>
<evidence type="ECO:0000256" key="2">
    <source>
        <dbReference type="ARBA" id="ARBA00022448"/>
    </source>
</evidence>
<evidence type="ECO:0000313" key="11">
    <source>
        <dbReference type="Proteomes" id="UP001501371"/>
    </source>
</evidence>
<evidence type="ECO:0000256" key="5">
    <source>
        <dbReference type="ARBA" id="ARBA00022989"/>
    </source>
</evidence>
<keyword evidence="4 7" id="KW-0812">Transmembrane</keyword>
<protein>
    <submittedName>
        <fullName evidence="10">ABC transporter permease</fullName>
    </submittedName>
</protein>
<feature type="domain" description="ABC transmembrane type-1" evidence="9">
    <location>
        <begin position="88"/>
        <end position="268"/>
    </location>
</feature>
<proteinExistence type="inferred from homology"/>
<accession>A0ABN1UWN4</accession>
<sequence>MSTGTVTRGPAPRKERDRAGGRARARNRPARGFAVRILTTAAYLAVILAAWYLYVTLADVPSFLLPAPGEVWDAGRQMVTEGQLWPHLGYTLRNIALGFVGGSLVGILLGWVLWASRPVREIFAPYMVLLQAAPKIAVAPLLVLWFGLSLTSQYALILLLVFFPMTAATMLGLRDVPADVSTLGRLLHLSRWRYLRTIQLPAAMPALLAGAKIAVIDAMTGAFLAEYLSADRGLGYLMVLGNTQNDTPLLIAAVVLTVAVGLLGFGLVSLAERRLLRWSR</sequence>
<feature type="transmembrane region" description="Helical" evidence="7">
    <location>
        <begin position="249"/>
        <end position="271"/>
    </location>
</feature>
<keyword evidence="11" id="KW-1185">Reference proteome</keyword>
<feature type="transmembrane region" description="Helical" evidence="7">
    <location>
        <begin position="194"/>
        <end position="216"/>
    </location>
</feature>